<name>A0A133ZZM4_9FIRM</name>
<dbReference type="STRING" id="467210.HMPREF1866_00326"/>
<dbReference type="EMBL" id="LSDA01000010">
    <property type="protein sequence ID" value="KXB60875.1"/>
    <property type="molecule type" value="Genomic_DNA"/>
</dbReference>
<proteinExistence type="predicted"/>
<comment type="caution">
    <text evidence="2">The sequence shown here is derived from an EMBL/GenBank/DDBJ whole genome shotgun (WGS) entry which is preliminary data.</text>
</comment>
<dbReference type="InterPro" id="IPR041657">
    <property type="entry name" value="HTH_17"/>
</dbReference>
<reference evidence="3" key="1">
    <citation type="submission" date="2016-01" db="EMBL/GenBank/DDBJ databases">
        <authorList>
            <person name="Mitreva M."/>
            <person name="Pepin K.H."/>
            <person name="Mihindukulasuriya K.A."/>
            <person name="Fulton R."/>
            <person name="Fronick C."/>
            <person name="O'Laughlin M."/>
            <person name="Miner T."/>
            <person name="Herter B."/>
            <person name="Rosa B.A."/>
            <person name="Cordes M."/>
            <person name="Tomlinson C."/>
            <person name="Wollam A."/>
            <person name="Palsikar V.B."/>
            <person name="Mardis E.R."/>
            <person name="Wilson R.K."/>
        </authorList>
    </citation>
    <scope>NUCLEOTIDE SEQUENCE [LARGE SCALE GENOMIC DNA]</scope>
    <source>
        <strain evidence="3">DNF00896</strain>
    </source>
</reference>
<dbReference type="Proteomes" id="UP000070394">
    <property type="component" value="Unassembled WGS sequence"/>
</dbReference>
<dbReference type="AlphaFoldDB" id="A0A133ZZM4"/>
<feature type="domain" description="Helix-turn-helix" evidence="1">
    <location>
        <begin position="146"/>
        <end position="186"/>
    </location>
</feature>
<keyword evidence="3" id="KW-1185">Reference proteome</keyword>
<evidence type="ECO:0000259" key="1">
    <source>
        <dbReference type="Pfam" id="PF12728"/>
    </source>
</evidence>
<dbReference type="Pfam" id="PF12728">
    <property type="entry name" value="HTH_17"/>
    <property type="match status" value="1"/>
</dbReference>
<accession>A0A133ZZM4</accession>
<protein>
    <recommendedName>
        <fullName evidence="1">Helix-turn-helix domain-containing protein</fullName>
    </recommendedName>
</protein>
<sequence>MEKLNRKANLEMIELASSEPNMTKEEEFAFYLDRGLRNKASLLKEIKDYKERFKNTPNDKKSDAYYERLMMLIDRFYDDVSSMYLMEELNDWWGYGFQIRETGITLLLEHFVVIYDDGMNDAGRFEKIHYLVSDESFDIHQTKANLLTLEEYGNIYEVAADTVRQWIRRGKIRSAVKLGSEWRIPEIAEVSGRKYTPGHYVWDGYLPDVPDVMPDINKFDEVSVQPGKVAGEWCVMLHDKEKQRSGRAMTTKMKEKLELYLISQPEVQCINNYLGEVHQRGGIYNE</sequence>
<evidence type="ECO:0000313" key="2">
    <source>
        <dbReference type="EMBL" id="KXB60875.1"/>
    </source>
</evidence>
<organism evidence="2 3">
    <name type="scientific">Lachnoanaerobaculum saburreum</name>
    <dbReference type="NCBI Taxonomy" id="467210"/>
    <lineage>
        <taxon>Bacteria</taxon>
        <taxon>Bacillati</taxon>
        <taxon>Bacillota</taxon>
        <taxon>Clostridia</taxon>
        <taxon>Lachnospirales</taxon>
        <taxon>Lachnospiraceae</taxon>
        <taxon>Lachnoanaerobaculum</taxon>
    </lineage>
</organism>
<dbReference type="OrthoDB" id="9799038at2"/>
<dbReference type="PATRIC" id="fig|467210.3.peg.321"/>
<dbReference type="RefSeq" id="WP_060930309.1">
    <property type="nucleotide sequence ID" value="NZ_KQ959775.1"/>
</dbReference>
<evidence type="ECO:0000313" key="3">
    <source>
        <dbReference type="Proteomes" id="UP000070394"/>
    </source>
</evidence>
<gene>
    <name evidence="2" type="ORF">HMPREF1866_00326</name>
</gene>